<dbReference type="InterPro" id="IPR005115">
    <property type="entry name" value="Gly_transporter"/>
</dbReference>
<protein>
    <submittedName>
        <fullName evidence="3">Putative membrane protein YeiH</fullName>
    </submittedName>
</protein>
<accession>A0A7W7CTQ5</accession>
<feature type="region of interest" description="Disordered" evidence="1">
    <location>
        <begin position="68"/>
        <end position="91"/>
    </location>
</feature>
<feature type="compositionally biased region" description="Basic residues" evidence="1">
    <location>
        <begin position="73"/>
        <end position="82"/>
    </location>
</feature>
<dbReference type="AlphaFoldDB" id="A0A7W7CTQ5"/>
<evidence type="ECO:0000313" key="4">
    <source>
        <dbReference type="Proteomes" id="UP000542742"/>
    </source>
</evidence>
<sequence length="91" mass="9055">MVGTRKAIGCGMGPLPAAALGVLTGVGGGVPRDVLAREVPARVSPEAELYAGPAAAGADRGGLLVARLPGAGGHRHDRRPHLRVPPGRDGP</sequence>
<organism evidence="3 4">
    <name type="scientific">Paractinoplanes abujensis</name>
    <dbReference type="NCBI Taxonomy" id="882441"/>
    <lineage>
        <taxon>Bacteria</taxon>
        <taxon>Bacillati</taxon>
        <taxon>Actinomycetota</taxon>
        <taxon>Actinomycetes</taxon>
        <taxon>Micromonosporales</taxon>
        <taxon>Micromonosporaceae</taxon>
        <taxon>Paractinoplanes</taxon>
    </lineage>
</organism>
<reference evidence="3 4" key="1">
    <citation type="submission" date="2020-08" db="EMBL/GenBank/DDBJ databases">
        <title>Sequencing the genomes of 1000 actinobacteria strains.</title>
        <authorList>
            <person name="Klenk H.-P."/>
        </authorList>
    </citation>
    <scope>NUCLEOTIDE SEQUENCE [LARGE SCALE GENOMIC DNA]</scope>
    <source>
        <strain evidence="3 4">DSM 45518</strain>
    </source>
</reference>
<feature type="domain" description="Glycine transporter" evidence="2">
    <location>
        <begin position="1"/>
        <end position="58"/>
    </location>
</feature>
<evidence type="ECO:0000259" key="2">
    <source>
        <dbReference type="Pfam" id="PF03458"/>
    </source>
</evidence>
<evidence type="ECO:0000256" key="1">
    <source>
        <dbReference type="SAM" id="MobiDB-lite"/>
    </source>
</evidence>
<comment type="caution">
    <text evidence="3">The sequence shown here is derived from an EMBL/GenBank/DDBJ whole genome shotgun (WGS) entry which is preliminary data.</text>
</comment>
<proteinExistence type="predicted"/>
<dbReference type="Pfam" id="PF03458">
    <property type="entry name" value="Gly_transporter"/>
    <property type="match status" value="1"/>
</dbReference>
<keyword evidence="4" id="KW-1185">Reference proteome</keyword>
<gene>
    <name evidence="3" type="ORF">BKA14_002959</name>
</gene>
<evidence type="ECO:0000313" key="3">
    <source>
        <dbReference type="EMBL" id="MBB4692811.1"/>
    </source>
</evidence>
<dbReference type="Proteomes" id="UP000542742">
    <property type="component" value="Unassembled WGS sequence"/>
</dbReference>
<name>A0A7W7CTQ5_9ACTN</name>
<dbReference type="EMBL" id="JACHMF010000001">
    <property type="protein sequence ID" value="MBB4692811.1"/>
    <property type="molecule type" value="Genomic_DNA"/>
</dbReference>